<gene>
    <name evidence="1" type="ORF">B296_00039117</name>
</gene>
<dbReference type="Proteomes" id="UP000287651">
    <property type="component" value="Unassembled WGS sequence"/>
</dbReference>
<accession>A0A426XX03</accession>
<evidence type="ECO:0000313" key="2">
    <source>
        <dbReference type="Proteomes" id="UP000287651"/>
    </source>
</evidence>
<sequence length="121" mass="13460">MRHARYGKRRPRSSSFRLDGSLLLSSPFEVEGKGSETGQHKVERIAVEDHGGGCDPAVVERSLSFTESYRRGRGEDNDWGCSHHCDGTVQQAFVTSCIIPSSIVWCSFNSRLFRGRTTPSP</sequence>
<name>A0A426XX03_ENSVE</name>
<dbReference type="EMBL" id="AMZH03016763">
    <property type="protein sequence ID" value="RRT44002.1"/>
    <property type="molecule type" value="Genomic_DNA"/>
</dbReference>
<reference evidence="1 2" key="1">
    <citation type="journal article" date="2014" name="Agronomy (Basel)">
        <title>A Draft Genome Sequence for Ensete ventricosum, the Drought-Tolerant Tree Against Hunger.</title>
        <authorList>
            <person name="Harrison J."/>
            <person name="Moore K.A."/>
            <person name="Paszkiewicz K."/>
            <person name="Jones T."/>
            <person name="Grant M."/>
            <person name="Ambacheew D."/>
            <person name="Muzemil S."/>
            <person name="Studholme D.J."/>
        </authorList>
    </citation>
    <scope>NUCLEOTIDE SEQUENCE [LARGE SCALE GENOMIC DNA]</scope>
</reference>
<evidence type="ECO:0000313" key="1">
    <source>
        <dbReference type="EMBL" id="RRT44002.1"/>
    </source>
</evidence>
<organism evidence="1 2">
    <name type="scientific">Ensete ventricosum</name>
    <name type="common">Abyssinian banana</name>
    <name type="synonym">Musa ensete</name>
    <dbReference type="NCBI Taxonomy" id="4639"/>
    <lineage>
        <taxon>Eukaryota</taxon>
        <taxon>Viridiplantae</taxon>
        <taxon>Streptophyta</taxon>
        <taxon>Embryophyta</taxon>
        <taxon>Tracheophyta</taxon>
        <taxon>Spermatophyta</taxon>
        <taxon>Magnoliopsida</taxon>
        <taxon>Liliopsida</taxon>
        <taxon>Zingiberales</taxon>
        <taxon>Musaceae</taxon>
        <taxon>Ensete</taxon>
    </lineage>
</organism>
<protein>
    <submittedName>
        <fullName evidence="1">Uncharacterized protein</fullName>
    </submittedName>
</protein>
<proteinExistence type="predicted"/>
<dbReference type="AlphaFoldDB" id="A0A426XX03"/>
<comment type="caution">
    <text evidence="1">The sequence shown here is derived from an EMBL/GenBank/DDBJ whole genome shotgun (WGS) entry which is preliminary data.</text>
</comment>